<dbReference type="EMBL" id="ASPP01040470">
    <property type="protein sequence ID" value="ETO00635.1"/>
    <property type="molecule type" value="Genomic_DNA"/>
</dbReference>
<gene>
    <name evidence="1" type="ORF">RFI_36805</name>
</gene>
<evidence type="ECO:0000313" key="2">
    <source>
        <dbReference type="Proteomes" id="UP000023152"/>
    </source>
</evidence>
<sequence length="524" mass="61031">DLLIAIQRVEGNGMNESKSKIYTSILSKLYSELGDMSIAKTQVLKEMVTYGCFLSNLDPCSTEATLLNRCLESILLSGQINENTESWKKWCRQIGQSKGNEINMVVEISTTKVHLATLITTMIHENMGLSKLNNNRRMNELLQKMDQLLATNRSYEHSLHVWFLKQFYMCKGIHWIEMVFTHSAIRRHFPLLGKVNSKNVFRLLSARTLCNSDFNPFIGIYGNKNYRDLLHKNITQNFDLPVSCQMIAESLSLIRLSDHSYLEKQLHNLRTYIQTCNKELANQKIFWQIFTLLTSSPRDTQLFYWKHIKDSLDLIVIRLCFHFMAIIPFMKRNPFRFLFEPDSFLVNTDHNPSSDEHLKIRCLHNHSFVINTSLPKNMTCPWKGCGATIVNVSGNRLFSKLGNAINSKSIWFILKRYYTSPQKIEPCGLRPLISTLLRFLYHLLLLLRNEGAPQDGGKIQELMRQNDKNGISNLLLKKIKQDFKKLLSIALHLWIKDFFEKFETWYPQGLTRGDLAEIFEFERK</sequence>
<comment type="caution">
    <text evidence="1">The sequence shown here is derived from an EMBL/GenBank/DDBJ whole genome shotgun (WGS) entry which is preliminary data.</text>
</comment>
<evidence type="ECO:0000313" key="1">
    <source>
        <dbReference type="EMBL" id="ETO00635.1"/>
    </source>
</evidence>
<protein>
    <submittedName>
        <fullName evidence="1">Uncharacterized protein</fullName>
    </submittedName>
</protein>
<organism evidence="1 2">
    <name type="scientific">Reticulomyxa filosa</name>
    <dbReference type="NCBI Taxonomy" id="46433"/>
    <lineage>
        <taxon>Eukaryota</taxon>
        <taxon>Sar</taxon>
        <taxon>Rhizaria</taxon>
        <taxon>Retaria</taxon>
        <taxon>Foraminifera</taxon>
        <taxon>Monothalamids</taxon>
        <taxon>Reticulomyxidae</taxon>
        <taxon>Reticulomyxa</taxon>
    </lineage>
</organism>
<proteinExistence type="predicted"/>
<feature type="non-terminal residue" evidence="1">
    <location>
        <position position="1"/>
    </location>
</feature>
<dbReference type="AlphaFoldDB" id="X6LIU8"/>
<reference evidence="1 2" key="1">
    <citation type="journal article" date="2013" name="Curr. Biol.">
        <title>The Genome of the Foraminiferan Reticulomyxa filosa.</title>
        <authorList>
            <person name="Glockner G."/>
            <person name="Hulsmann N."/>
            <person name="Schleicher M."/>
            <person name="Noegel A.A."/>
            <person name="Eichinger L."/>
            <person name="Gallinger C."/>
            <person name="Pawlowski J."/>
            <person name="Sierra R."/>
            <person name="Euteneuer U."/>
            <person name="Pillet L."/>
            <person name="Moustafa A."/>
            <person name="Platzer M."/>
            <person name="Groth M."/>
            <person name="Szafranski K."/>
            <person name="Schliwa M."/>
        </authorList>
    </citation>
    <scope>NUCLEOTIDE SEQUENCE [LARGE SCALE GENOMIC DNA]</scope>
</reference>
<dbReference type="Proteomes" id="UP000023152">
    <property type="component" value="Unassembled WGS sequence"/>
</dbReference>
<accession>X6LIU8</accession>
<name>X6LIU8_RETFI</name>
<feature type="non-terminal residue" evidence="1">
    <location>
        <position position="524"/>
    </location>
</feature>
<keyword evidence="2" id="KW-1185">Reference proteome</keyword>